<sequence length="282" mass="32205">MKFRSYDYAMMADIQKAFLQIHLPTDHRDVTRFLWVKDSTKPATGSNTKYLRFCRVPFGINTGPAILNQALLKHLESFSTDTNREISDMIYVDNVILEGKNRKDLLRKYNESKDVFKNVGMNLRDYLSNSRDVNESIPLQDRAASTTAKVLGIQWDSDNDQMDLHCAAKPHSKTTKRTVLSQINGLCFDPLSLTTPLLTKAKVFLQDLHKKKLGWDDQLSHEDCDIWSPINKAMTNFSVSLPRRVTQQNGCKSRTLSLFVDSSKRVYACAPYITTETTNGER</sequence>
<dbReference type="OrthoDB" id="429521at2759"/>
<name>A0A0B1SLT4_OESDE</name>
<organism evidence="2 3">
    <name type="scientific">Oesophagostomum dentatum</name>
    <name type="common">Nodular worm</name>
    <dbReference type="NCBI Taxonomy" id="61180"/>
    <lineage>
        <taxon>Eukaryota</taxon>
        <taxon>Metazoa</taxon>
        <taxon>Ecdysozoa</taxon>
        <taxon>Nematoda</taxon>
        <taxon>Chromadorea</taxon>
        <taxon>Rhabditida</taxon>
        <taxon>Rhabditina</taxon>
        <taxon>Rhabditomorpha</taxon>
        <taxon>Strongyloidea</taxon>
        <taxon>Strongylidae</taxon>
        <taxon>Oesophagostomum</taxon>
    </lineage>
</organism>
<dbReference type="PROSITE" id="PS50878">
    <property type="entry name" value="RT_POL"/>
    <property type="match status" value="1"/>
</dbReference>
<keyword evidence="3" id="KW-1185">Reference proteome</keyword>
<dbReference type="InterPro" id="IPR000477">
    <property type="entry name" value="RT_dom"/>
</dbReference>
<dbReference type="PANTHER" id="PTHR47331">
    <property type="entry name" value="PHD-TYPE DOMAIN-CONTAINING PROTEIN"/>
    <property type="match status" value="1"/>
</dbReference>
<dbReference type="InterPro" id="IPR043502">
    <property type="entry name" value="DNA/RNA_pol_sf"/>
</dbReference>
<dbReference type="Pfam" id="PF05380">
    <property type="entry name" value="Peptidase_A17"/>
    <property type="match status" value="1"/>
</dbReference>
<evidence type="ECO:0000313" key="2">
    <source>
        <dbReference type="EMBL" id="KHJ86283.1"/>
    </source>
</evidence>
<dbReference type="EMBL" id="KN560943">
    <property type="protein sequence ID" value="KHJ86283.1"/>
    <property type="molecule type" value="Genomic_DNA"/>
</dbReference>
<proteinExistence type="predicted"/>
<dbReference type="InterPro" id="IPR043128">
    <property type="entry name" value="Rev_trsase/Diguanyl_cyclase"/>
</dbReference>
<dbReference type="Proteomes" id="UP000053660">
    <property type="component" value="Unassembled WGS sequence"/>
</dbReference>
<dbReference type="SUPFAM" id="SSF56672">
    <property type="entry name" value="DNA/RNA polymerases"/>
    <property type="match status" value="1"/>
</dbReference>
<feature type="domain" description="Reverse transcriptase" evidence="1">
    <location>
        <begin position="1"/>
        <end position="155"/>
    </location>
</feature>
<accession>A0A0B1SLT4</accession>
<dbReference type="AlphaFoldDB" id="A0A0B1SLT4"/>
<reference evidence="2 3" key="1">
    <citation type="submission" date="2014-03" db="EMBL/GenBank/DDBJ databases">
        <title>Draft genome of the hookworm Oesophagostomum dentatum.</title>
        <authorList>
            <person name="Mitreva M."/>
        </authorList>
    </citation>
    <scope>NUCLEOTIDE SEQUENCE [LARGE SCALE GENOMIC DNA]</scope>
    <source>
        <strain evidence="2 3">OD-Hann</strain>
    </source>
</reference>
<protein>
    <recommendedName>
        <fullName evidence="1">Reverse transcriptase domain-containing protein</fullName>
    </recommendedName>
</protein>
<dbReference type="Pfam" id="PF00078">
    <property type="entry name" value="RVT_1"/>
    <property type="match status" value="1"/>
</dbReference>
<evidence type="ECO:0000259" key="1">
    <source>
        <dbReference type="PROSITE" id="PS50878"/>
    </source>
</evidence>
<dbReference type="InterPro" id="IPR008042">
    <property type="entry name" value="Retrotrans_Pao"/>
</dbReference>
<dbReference type="Gene3D" id="3.10.10.10">
    <property type="entry name" value="HIV Type 1 Reverse Transcriptase, subunit A, domain 1"/>
    <property type="match status" value="1"/>
</dbReference>
<gene>
    <name evidence="2" type="ORF">OESDEN_13970</name>
</gene>
<dbReference type="Gene3D" id="3.30.70.270">
    <property type="match status" value="1"/>
</dbReference>
<evidence type="ECO:0000313" key="3">
    <source>
        <dbReference type="Proteomes" id="UP000053660"/>
    </source>
</evidence>